<reference evidence="18 19" key="1">
    <citation type="submission" date="2015-01" db="EMBL/GenBank/DDBJ databases">
        <title>Genome of allotetraploid Gossypium barbadense reveals genomic plasticity and fiber elongation in cotton evolution.</title>
        <authorList>
            <person name="Chen X."/>
            <person name="Liu X."/>
            <person name="Zhao B."/>
            <person name="Zheng H."/>
            <person name="Hu Y."/>
            <person name="Lu G."/>
            <person name="Yang C."/>
            <person name="Chen J."/>
            <person name="Shan C."/>
            <person name="Zhang L."/>
            <person name="Zhou Y."/>
            <person name="Wang L."/>
            <person name="Guo W."/>
            <person name="Bai Y."/>
            <person name="Ruan J."/>
            <person name="Shangguan X."/>
            <person name="Mao Y."/>
            <person name="Jiang J."/>
            <person name="Zhu Y."/>
            <person name="Lei J."/>
            <person name="Kang H."/>
            <person name="Chen S."/>
            <person name="He X."/>
            <person name="Wang R."/>
            <person name="Wang Y."/>
            <person name="Chen J."/>
            <person name="Wang L."/>
            <person name="Yu S."/>
            <person name="Wang B."/>
            <person name="Wei J."/>
            <person name="Song S."/>
            <person name="Lu X."/>
            <person name="Gao Z."/>
            <person name="Gu W."/>
            <person name="Deng X."/>
            <person name="Ma D."/>
            <person name="Wang S."/>
            <person name="Liang W."/>
            <person name="Fang L."/>
            <person name="Cai C."/>
            <person name="Zhu X."/>
            <person name="Zhou B."/>
            <person name="Zhang Y."/>
            <person name="Chen Z."/>
            <person name="Xu S."/>
            <person name="Zhu R."/>
            <person name="Wang S."/>
            <person name="Zhang T."/>
            <person name="Zhao G."/>
        </authorList>
    </citation>
    <scope>NUCLEOTIDE SEQUENCE [LARGE SCALE GENOMIC DNA]</scope>
    <source>
        <strain evidence="19">cv. Xinhai21</strain>
        <tissue evidence="18">Leaf</tissue>
    </source>
</reference>
<keyword evidence="11 16" id="KW-0472">Membrane</keyword>
<dbReference type="InterPro" id="IPR019378">
    <property type="entry name" value="GDP-Fuc_O-FucTrfase"/>
</dbReference>
<evidence type="ECO:0000313" key="18">
    <source>
        <dbReference type="EMBL" id="PPS15455.1"/>
    </source>
</evidence>
<dbReference type="InterPro" id="IPR022764">
    <property type="entry name" value="Peptidase_S54_rhomboid_dom"/>
</dbReference>
<dbReference type="PANTHER" id="PTHR31741:SF4">
    <property type="entry name" value="O-FUCOSYLTRANSFERASE 28"/>
    <property type="match status" value="1"/>
</dbReference>
<accession>A0A2P5YIN7</accession>
<comment type="subcellular location">
    <subcellularLocation>
        <location evidence="1">Membrane</location>
        <topology evidence="1">Multi-pass membrane protein</topology>
    </subcellularLocation>
    <subcellularLocation>
        <location evidence="2">Membrane</location>
        <topology evidence="2">Single-pass type II membrane protein</topology>
    </subcellularLocation>
</comment>
<evidence type="ECO:0000256" key="1">
    <source>
        <dbReference type="ARBA" id="ARBA00004141"/>
    </source>
</evidence>
<evidence type="ECO:0000256" key="5">
    <source>
        <dbReference type="ARBA" id="ARBA00009045"/>
    </source>
</evidence>
<feature type="transmembrane region" description="Helical" evidence="16">
    <location>
        <begin position="88"/>
        <end position="106"/>
    </location>
</feature>
<evidence type="ECO:0000256" key="8">
    <source>
        <dbReference type="ARBA" id="ARBA00022692"/>
    </source>
</evidence>
<evidence type="ECO:0000256" key="4">
    <source>
        <dbReference type="ARBA" id="ARBA00007737"/>
    </source>
</evidence>
<dbReference type="OrthoDB" id="998927at2759"/>
<keyword evidence="12" id="KW-0325">Glycoprotein</keyword>
<evidence type="ECO:0000256" key="3">
    <source>
        <dbReference type="ARBA" id="ARBA00004881"/>
    </source>
</evidence>
<keyword evidence="7" id="KW-0808">Transferase</keyword>
<evidence type="ECO:0000256" key="10">
    <source>
        <dbReference type="ARBA" id="ARBA00022989"/>
    </source>
</evidence>
<evidence type="ECO:0000256" key="7">
    <source>
        <dbReference type="ARBA" id="ARBA00022679"/>
    </source>
</evidence>
<keyword evidence="10 16" id="KW-1133">Transmembrane helix</keyword>
<sequence>MDTSRRNSFNTRKWTNILLAITVLIYVAQLATQVKLLLWGAKVNCYSLNSVGPTVENLSGPRRFLAVYLTSAISSAATSYWFCKAPAVGASGAIFGLVGSVAVFVMRHRGMIRDAKEDLQHIAQVIFLNMVIGLMSSGIDNWGHLGGLLGGEAVSWLVGPTRKYESMASDGPRIFSDHLHFFTLLTENGNLDEIRSATSFSTSYLPSIHAPLISSPEPLLNEQTIPHQNPLAADYGAYSNDFQRQLLNEVEIRELLIDHISHRCCWRSCRARTWKIHAVEDYNVYVGTPETFLEKREVIRETEPYLGAKIDGKDNSPELGIWELDLRSQFPVLFVPYKKTRVKIPHSEAVEKCSDCAAQGDIPCPTCNADKDPGFYKCTKCDGKGKIPCATCGSRGLLKCETCNGSESLLTHKIAIVKWKTLSTHKVSGTSGAASAPDEIFHRAKADIFEWRHFINVLKDDIDIVEYLPVKYSTTKPLFPGPRWLRWLHLQTNYYRREVLPLLKRHKVIKFKFMHSDSRLANNDLPNSIQRLKCIEDLGSTLVDRLKSNNDPYIALHLRYEKDMLAFTGCIQNLTVEESNELTVMRYNVRHWKEKKLDSEERRRQEGCPMTPREAAMFLKAMGYPSSTPIYIVAGEIYGSNSMAAFHYYQNKKAISSIGVTIANAKAANGPNQSKKRMQIWLAW</sequence>
<dbReference type="GO" id="GO:0016020">
    <property type="term" value="C:membrane"/>
    <property type="evidence" value="ECO:0007669"/>
    <property type="project" value="UniProtKB-SubCell"/>
</dbReference>
<evidence type="ECO:0000256" key="2">
    <source>
        <dbReference type="ARBA" id="ARBA00004606"/>
    </source>
</evidence>
<dbReference type="InterPro" id="IPR035952">
    <property type="entry name" value="Rhomboid-like_sf"/>
</dbReference>
<keyword evidence="13" id="KW-0294">Fucose metabolism</keyword>
<evidence type="ECO:0000256" key="12">
    <source>
        <dbReference type="ARBA" id="ARBA00023180"/>
    </source>
</evidence>
<dbReference type="GO" id="GO:0004252">
    <property type="term" value="F:serine-type endopeptidase activity"/>
    <property type="evidence" value="ECO:0007669"/>
    <property type="project" value="InterPro"/>
</dbReference>
<keyword evidence="6" id="KW-0328">Glycosyltransferase</keyword>
<dbReference type="Pfam" id="PF01694">
    <property type="entry name" value="Rhomboid"/>
    <property type="match status" value="1"/>
</dbReference>
<evidence type="ECO:0000313" key="19">
    <source>
        <dbReference type="Proteomes" id="UP000239757"/>
    </source>
</evidence>
<dbReference type="SUPFAM" id="SSF144091">
    <property type="entry name" value="Rhomboid-like"/>
    <property type="match status" value="1"/>
</dbReference>
<keyword evidence="8 16" id="KW-0812">Transmembrane</keyword>
<evidence type="ECO:0000256" key="6">
    <source>
        <dbReference type="ARBA" id="ARBA00022676"/>
    </source>
</evidence>
<evidence type="ECO:0000256" key="13">
    <source>
        <dbReference type="ARBA" id="ARBA00023253"/>
    </source>
</evidence>
<dbReference type="Gene3D" id="1.20.1540.10">
    <property type="entry name" value="Rhomboid-like"/>
    <property type="match status" value="1"/>
</dbReference>
<keyword evidence="14" id="KW-0119">Carbohydrate metabolism</keyword>
<protein>
    <recommendedName>
        <fullName evidence="15">O-fucosyltransferase family protein</fullName>
    </recommendedName>
</protein>
<dbReference type="Proteomes" id="UP000239757">
    <property type="component" value="Unassembled WGS sequence"/>
</dbReference>
<feature type="domain" description="Peptidase S54 rhomboid" evidence="17">
    <location>
        <begin position="43"/>
        <end position="159"/>
    </location>
</feature>
<evidence type="ECO:0000259" key="17">
    <source>
        <dbReference type="Pfam" id="PF01694"/>
    </source>
</evidence>
<gene>
    <name evidence="18" type="ORF">GOBAR_AA05130</name>
</gene>
<proteinExistence type="inferred from homology"/>
<dbReference type="GO" id="GO:0016757">
    <property type="term" value="F:glycosyltransferase activity"/>
    <property type="evidence" value="ECO:0007669"/>
    <property type="project" value="UniProtKB-KW"/>
</dbReference>
<evidence type="ECO:0000256" key="15">
    <source>
        <dbReference type="ARBA" id="ARBA00030350"/>
    </source>
</evidence>
<dbReference type="GO" id="GO:0005737">
    <property type="term" value="C:cytoplasm"/>
    <property type="evidence" value="ECO:0007669"/>
    <property type="project" value="TreeGrafter"/>
</dbReference>
<dbReference type="AlphaFoldDB" id="A0A2P5YIN7"/>
<evidence type="ECO:0000256" key="16">
    <source>
        <dbReference type="SAM" id="Phobius"/>
    </source>
</evidence>
<comment type="pathway">
    <text evidence="3">Glycan metabolism.</text>
</comment>
<dbReference type="GO" id="GO:0006004">
    <property type="term" value="P:fucose metabolic process"/>
    <property type="evidence" value="ECO:0007669"/>
    <property type="project" value="UniProtKB-KW"/>
</dbReference>
<comment type="similarity">
    <text evidence="5">Belongs to the peptidase S54 family.</text>
</comment>
<dbReference type="Pfam" id="PF10250">
    <property type="entry name" value="O-FucT"/>
    <property type="match status" value="1"/>
</dbReference>
<evidence type="ECO:0000256" key="11">
    <source>
        <dbReference type="ARBA" id="ARBA00023136"/>
    </source>
</evidence>
<name>A0A2P5YIN7_GOSBA</name>
<feature type="transmembrane region" description="Helical" evidence="16">
    <location>
        <begin position="14"/>
        <end position="32"/>
    </location>
</feature>
<dbReference type="PANTHER" id="PTHR31741">
    <property type="entry name" value="OS02G0726500 PROTEIN-RELATED"/>
    <property type="match status" value="1"/>
</dbReference>
<comment type="similarity">
    <text evidence="4">Belongs to the glycosyltransferase GT106 family.</text>
</comment>
<keyword evidence="9" id="KW-0735">Signal-anchor</keyword>
<evidence type="ECO:0000256" key="9">
    <source>
        <dbReference type="ARBA" id="ARBA00022968"/>
    </source>
</evidence>
<organism evidence="18 19">
    <name type="scientific">Gossypium barbadense</name>
    <name type="common">Sea Island cotton</name>
    <name type="synonym">Hibiscus barbadensis</name>
    <dbReference type="NCBI Taxonomy" id="3634"/>
    <lineage>
        <taxon>Eukaryota</taxon>
        <taxon>Viridiplantae</taxon>
        <taxon>Streptophyta</taxon>
        <taxon>Embryophyta</taxon>
        <taxon>Tracheophyta</taxon>
        <taxon>Spermatophyta</taxon>
        <taxon>Magnoliopsida</taxon>
        <taxon>eudicotyledons</taxon>
        <taxon>Gunneridae</taxon>
        <taxon>Pentapetalae</taxon>
        <taxon>rosids</taxon>
        <taxon>malvids</taxon>
        <taxon>Malvales</taxon>
        <taxon>Malvaceae</taxon>
        <taxon>Malvoideae</taxon>
        <taxon>Gossypium</taxon>
    </lineage>
</organism>
<evidence type="ECO:0000256" key="14">
    <source>
        <dbReference type="ARBA" id="ARBA00023277"/>
    </source>
</evidence>
<dbReference type="EMBL" id="KZ663155">
    <property type="protein sequence ID" value="PPS15455.1"/>
    <property type="molecule type" value="Genomic_DNA"/>
</dbReference>